<feature type="transmembrane region" description="Helical" evidence="8">
    <location>
        <begin position="290"/>
        <end position="315"/>
    </location>
</feature>
<feature type="region of interest" description="Disordered" evidence="7">
    <location>
        <begin position="1"/>
        <end position="26"/>
    </location>
</feature>
<feature type="transmembrane region" description="Helical" evidence="8">
    <location>
        <begin position="378"/>
        <end position="398"/>
    </location>
</feature>
<dbReference type="GO" id="GO:0022857">
    <property type="term" value="F:transmembrane transporter activity"/>
    <property type="evidence" value="ECO:0007669"/>
    <property type="project" value="TreeGrafter"/>
</dbReference>
<dbReference type="PANTHER" id="PTHR30572">
    <property type="entry name" value="MEMBRANE COMPONENT OF TRANSPORTER-RELATED"/>
    <property type="match status" value="1"/>
</dbReference>
<comment type="similarity">
    <text evidence="6">Belongs to the ABC-4 integral membrane protein family.</text>
</comment>
<proteinExistence type="inferred from homology"/>
<name>B5H147_STRCL</name>
<keyword evidence="3 8" id="KW-0812">Transmembrane</keyword>
<dbReference type="EMBL" id="CM000914">
    <property type="protein sequence ID" value="EFG04643.2"/>
    <property type="molecule type" value="Genomic_DNA"/>
</dbReference>
<evidence type="ECO:0000256" key="7">
    <source>
        <dbReference type="SAM" id="MobiDB-lite"/>
    </source>
</evidence>
<dbReference type="Pfam" id="PF12704">
    <property type="entry name" value="MacB_PCD"/>
    <property type="match status" value="1"/>
</dbReference>
<dbReference type="AlphaFoldDB" id="B5H147"/>
<dbReference type="KEGG" id="sclf:BB341_29865"/>
<feature type="domain" description="ABC3 transporter permease C-terminal" evidence="9">
    <location>
        <begin position="294"/>
        <end position="405"/>
    </location>
</feature>
<dbReference type="PANTHER" id="PTHR30572:SF4">
    <property type="entry name" value="ABC TRANSPORTER PERMEASE YTRF"/>
    <property type="match status" value="1"/>
</dbReference>
<evidence type="ECO:0000256" key="5">
    <source>
        <dbReference type="ARBA" id="ARBA00023136"/>
    </source>
</evidence>
<dbReference type="GeneID" id="93734236"/>
<dbReference type="InterPro" id="IPR003838">
    <property type="entry name" value="ABC3_permease_C"/>
</dbReference>
<comment type="subcellular location">
    <subcellularLocation>
        <location evidence="1">Cell membrane</location>
        <topology evidence="1">Multi-pass membrane protein</topology>
    </subcellularLocation>
</comment>
<evidence type="ECO:0000259" key="10">
    <source>
        <dbReference type="Pfam" id="PF12704"/>
    </source>
</evidence>
<organism evidence="11 12">
    <name type="scientific">Streptomyces clavuligerus</name>
    <dbReference type="NCBI Taxonomy" id="1901"/>
    <lineage>
        <taxon>Bacteria</taxon>
        <taxon>Bacillati</taxon>
        <taxon>Actinomycetota</taxon>
        <taxon>Actinomycetes</taxon>
        <taxon>Kitasatosporales</taxon>
        <taxon>Streptomycetaceae</taxon>
        <taxon>Streptomyces</taxon>
    </lineage>
</organism>
<reference evidence="11 12" key="1">
    <citation type="journal article" date="2010" name="Genome Biol. Evol.">
        <title>The sequence of a 1.8-mb bacterial linear plasmid reveals a rich evolutionary reservoir of secondary metabolic pathways.</title>
        <authorList>
            <person name="Medema M.H."/>
            <person name="Trefzer A."/>
            <person name="Kovalchuk A."/>
            <person name="van den Berg M."/>
            <person name="Mueller U."/>
            <person name="Heijne W."/>
            <person name="Wu L."/>
            <person name="Alam M.T."/>
            <person name="Ronning C.M."/>
            <person name="Nierman W.C."/>
            <person name="Bovenberg R.A.L."/>
            <person name="Breitling R."/>
            <person name="Takano E."/>
        </authorList>
    </citation>
    <scope>NUCLEOTIDE SEQUENCE [LARGE SCALE GENOMIC DNA]</scope>
    <source>
        <strain evidence="12">ATCC 27064 / DSM 738 / JCM 4710 / NBRC 13307 / NCIMB 12785 / NRRL 3585 / VKM Ac-602</strain>
        <plasmid evidence="11">pSCL4</plasmid>
    </source>
</reference>
<dbReference type="InterPro" id="IPR050250">
    <property type="entry name" value="Macrolide_Exporter_MacB"/>
</dbReference>
<dbReference type="GO" id="GO:0005886">
    <property type="term" value="C:plasma membrane"/>
    <property type="evidence" value="ECO:0007669"/>
    <property type="project" value="UniProtKB-SubCell"/>
</dbReference>
<evidence type="ECO:0000256" key="2">
    <source>
        <dbReference type="ARBA" id="ARBA00022475"/>
    </source>
</evidence>
<keyword evidence="12" id="KW-1185">Reference proteome</keyword>
<keyword evidence="4 8" id="KW-1133">Transmembrane helix</keyword>
<evidence type="ECO:0000259" key="9">
    <source>
        <dbReference type="Pfam" id="PF02687"/>
    </source>
</evidence>
<feature type="compositionally biased region" description="Pro residues" evidence="7">
    <location>
        <begin position="15"/>
        <end position="24"/>
    </location>
</feature>
<evidence type="ECO:0000313" key="12">
    <source>
        <dbReference type="Proteomes" id="UP000002357"/>
    </source>
</evidence>
<keyword evidence="5 8" id="KW-0472">Membrane</keyword>
<keyword evidence="11" id="KW-0614">Plasmid</keyword>
<geneLocation type="plasmid" evidence="11 12">
    <name>pSCL4</name>
</geneLocation>
<evidence type="ECO:0000256" key="6">
    <source>
        <dbReference type="ARBA" id="ARBA00038076"/>
    </source>
</evidence>
<feature type="transmembrane region" description="Helical" evidence="8">
    <location>
        <begin position="336"/>
        <end position="366"/>
    </location>
</feature>
<feature type="domain" description="MacB-like periplasmic core" evidence="10">
    <location>
        <begin position="46"/>
        <end position="234"/>
    </location>
</feature>
<gene>
    <name evidence="11" type="ORF">SCLAV_p1157</name>
</gene>
<dbReference type="eggNOG" id="COG0577">
    <property type="taxonomic scope" value="Bacteria"/>
</dbReference>
<sequence length="413" mass="42717">MTRSRTGPDRRPAPQGHPLPPAPRLRPSDIARVGLVGMRSRPTRAVLSALGIAIGIAAMVAVLGISNAGQADLLHRIGRLGTNLLTVSPGRNLFGENAKLPLNSVEMVGRIGPVDSVTATAALPEVTVRRTDRIDPLAGGGIGVSAARTDLLPTVGGSVHRGVYLNAATSRYPSVVLGSLAAARLGVDEPGRQVYLGDRWFTVIGVLRPVELAPELDRSALVGWEAARSLLGFDGHPTTVYERSAEEAVEDVRGVLAATVDPENPHNVRVSRPSDALEAQLAAKSAFTSLFLGLGAVALLVGGVGVANTMVISVLERRPEIGLRRSLGAGRGHIRLQFLAESVALSGLGGTVGVLLGALITVGWSTWQGWPPVLPPEVLLGGLAAAAFIGTAAGLYPASQAARLAPTRALSAV</sequence>
<dbReference type="OrthoDB" id="9780560at2"/>
<evidence type="ECO:0000256" key="1">
    <source>
        <dbReference type="ARBA" id="ARBA00004651"/>
    </source>
</evidence>
<evidence type="ECO:0000256" key="4">
    <source>
        <dbReference type="ARBA" id="ARBA00022989"/>
    </source>
</evidence>
<dbReference type="RefSeq" id="WP_003957984.1">
    <property type="nucleotide sequence ID" value="NZ_CM000914.1"/>
</dbReference>
<protein>
    <submittedName>
        <fullName evidence="11">ABC-type antimicrobial peptide transport system, permease component</fullName>
    </submittedName>
</protein>
<accession>B5H147</accession>
<keyword evidence="2" id="KW-1003">Cell membrane</keyword>
<dbReference type="Pfam" id="PF02687">
    <property type="entry name" value="FtsX"/>
    <property type="match status" value="1"/>
</dbReference>
<dbReference type="InterPro" id="IPR025857">
    <property type="entry name" value="MacB_PCD"/>
</dbReference>
<evidence type="ECO:0000256" key="8">
    <source>
        <dbReference type="SAM" id="Phobius"/>
    </source>
</evidence>
<evidence type="ECO:0000313" key="11">
    <source>
        <dbReference type="EMBL" id="EFG04643.2"/>
    </source>
</evidence>
<feature type="compositionally biased region" description="Basic and acidic residues" evidence="7">
    <location>
        <begin position="1"/>
        <end position="12"/>
    </location>
</feature>
<feature type="transmembrane region" description="Helical" evidence="8">
    <location>
        <begin position="45"/>
        <end position="65"/>
    </location>
</feature>
<dbReference type="Proteomes" id="UP000002357">
    <property type="component" value="Plasmid pSCL4"/>
</dbReference>
<evidence type="ECO:0000256" key="3">
    <source>
        <dbReference type="ARBA" id="ARBA00022692"/>
    </source>
</evidence>